<gene>
    <name evidence="2" type="ORF">N7515_007469</name>
</gene>
<feature type="compositionally biased region" description="Basic and acidic residues" evidence="1">
    <location>
        <begin position="20"/>
        <end position="43"/>
    </location>
</feature>
<feature type="compositionally biased region" description="Basic and acidic residues" evidence="1">
    <location>
        <begin position="59"/>
        <end position="73"/>
    </location>
</feature>
<evidence type="ECO:0000313" key="2">
    <source>
        <dbReference type="EMBL" id="KAJ5131430.1"/>
    </source>
</evidence>
<reference evidence="2" key="1">
    <citation type="submission" date="2022-11" db="EMBL/GenBank/DDBJ databases">
        <authorList>
            <person name="Petersen C."/>
        </authorList>
    </citation>
    <scope>NUCLEOTIDE SEQUENCE</scope>
    <source>
        <strain evidence="2">IBT 22155</strain>
    </source>
</reference>
<organism evidence="2 3">
    <name type="scientific">Penicillium bovifimosum</name>
    <dbReference type="NCBI Taxonomy" id="126998"/>
    <lineage>
        <taxon>Eukaryota</taxon>
        <taxon>Fungi</taxon>
        <taxon>Dikarya</taxon>
        <taxon>Ascomycota</taxon>
        <taxon>Pezizomycotina</taxon>
        <taxon>Eurotiomycetes</taxon>
        <taxon>Eurotiomycetidae</taxon>
        <taxon>Eurotiales</taxon>
        <taxon>Aspergillaceae</taxon>
        <taxon>Penicillium</taxon>
    </lineage>
</organism>
<accession>A0A9W9GWN9</accession>
<dbReference type="RefSeq" id="XP_056521809.1">
    <property type="nucleotide sequence ID" value="XM_056668213.1"/>
</dbReference>
<dbReference type="Proteomes" id="UP001149079">
    <property type="component" value="Unassembled WGS sequence"/>
</dbReference>
<feature type="region of interest" description="Disordered" evidence="1">
    <location>
        <begin position="1"/>
        <end position="73"/>
    </location>
</feature>
<comment type="caution">
    <text evidence="2">The sequence shown here is derived from an EMBL/GenBank/DDBJ whole genome shotgun (WGS) entry which is preliminary data.</text>
</comment>
<dbReference type="GeneID" id="81407383"/>
<name>A0A9W9GWN9_9EURO</name>
<dbReference type="EMBL" id="JAPQKL010000005">
    <property type="protein sequence ID" value="KAJ5131430.1"/>
    <property type="molecule type" value="Genomic_DNA"/>
</dbReference>
<keyword evidence="3" id="KW-1185">Reference proteome</keyword>
<reference evidence="2" key="2">
    <citation type="journal article" date="2023" name="IMA Fungus">
        <title>Comparative genomic study of the Penicillium genus elucidates a diverse pangenome and 15 lateral gene transfer events.</title>
        <authorList>
            <person name="Petersen C."/>
            <person name="Sorensen T."/>
            <person name="Nielsen M.R."/>
            <person name="Sondergaard T.E."/>
            <person name="Sorensen J.L."/>
            <person name="Fitzpatrick D.A."/>
            <person name="Frisvad J.C."/>
            <person name="Nielsen K.L."/>
        </authorList>
    </citation>
    <scope>NUCLEOTIDE SEQUENCE</scope>
    <source>
        <strain evidence="2">IBT 22155</strain>
    </source>
</reference>
<evidence type="ECO:0000256" key="1">
    <source>
        <dbReference type="SAM" id="MobiDB-lite"/>
    </source>
</evidence>
<proteinExistence type="predicted"/>
<sequence>MLERPFSRSDSLVCNPGVEKAQERTRANMQEQEEKGLMDDHAHLGQKMDASARPSNDNAKPDWDKRDRDAKKF</sequence>
<dbReference type="AlphaFoldDB" id="A0A9W9GWN9"/>
<evidence type="ECO:0000313" key="3">
    <source>
        <dbReference type="Proteomes" id="UP001149079"/>
    </source>
</evidence>
<protein>
    <submittedName>
        <fullName evidence="2">Uncharacterized protein</fullName>
    </submittedName>
</protein>